<name>A0A1Y1YKC1_9FUNG</name>
<dbReference type="GO" id="GO:0030246">
    <property type="term" value="F:carbohydrate binding"/>
    <property type="evidence" value="ECO:0007669"/>
    <property type="project" value="InterPro"/>
</dbReference>
<accession>A0A1Y1YKC1</accession>
<feature type="region of interest" description="Disordered" evidence="1">
    <location>
        <begin position="84"/>
        <end position="103"/>
    </location>
</feature>
<evidence type="ECO:0000313" key="3">
    <source>
        <dbReference type="EMBL" id="ORX98455.1"/>
    </source>
</evidence>
<comment type="caution">
    <text evidence="3">The sequence shown here is derived from an EMBL/GenBank/DDBJ whole genome shotgun (WGS) entry which is preliminary data.</text>
</comment>
<dbReference type="Gene3D" id="2.10.10.20">
    <property type="entry name" value="Carbohydrate-binding module superfamily 5/12"/>
    <property type="match status" value="1"/>
</dbReference>
<gene>
    <name evidence="3" type="ORF">K493DRAFT_299886</name>
</gene>
<dbReference type="InterPro" id="IPR029070">
    <property type="entry name" value="Chitinase_insertion_sf"/>
</dbReference>
<dbReference type="Gene3D" id="3.10.50.10">
    <property type="match status" value="1"/>
</dbReference>
<evidence type="ECO:0000313" key="4">
    <source>
        <dbReference type="Proteomes" id="UP000193498"/>
    </source>
</evidence>
<evidence type="ECO:0000256" key="1">
    <source>
        <dbReference type="SAM" id="MobiDB-lite"/>
    </source>
</evidence>
<dbReference type="GO" id="GO:0005975">
    <property type="term" value="P:carbohydrate metabolic process"/>
    <property type="evidence" value="ECO:0007669"/>
    <property type="project" value="InterPro"/>
</dbReference>
<dbReference type="InterPro" id="IPR036573">
    <property type="entry name" value="CBM_sf_5/12"/>
</dbReference>
<protein>
    <recommendedName>
        <fullName evidence="2">GH18 domain-containing protein</fullName>
    </recommendedName>
</protein>
<dbReference type="OrthoDB" id="76388at2759"/>
<feature type="domain" description="GH18" evidence="2">
    <location>
        <begin position="25"/>
        <end position="72"/>
    </location>
</feature>
<dbReference type="InParanoid" id="A0A1Y1YKC1"/>
<dbReference type="Proteomes" id="UP000193498">
    <property type="component" value="Unassembled WGS sequence"/>
</dbReference>
<dbReference type="EMBL" id="MCFE01000113">
    <property type="protein sequence ID" value="ORX98455.1"/>
    <property type="molecule type" value="Genomic_DNA"/>
</dbReference>
<dbReference type="STRING" id="1314790.A0A1Y1YKC1"/>
<sequence>MKEHSILAPRNGNDTLQSGPTTPVNGWSRYWNNTTRTPWLFRANDKQFISYDDPQSLKIKVDYTRQSGLRGVECTGWGCPLPTAPSDPTSTVQPTSTVTSKTSTIPSVASSSFTTSGSPSPTSGLGNCSAATVYNGAQTVVYKSHLWQAKWWSSNDTPVSDSQNVGTGLGAC</sequence>
<dbReference type="CDD" id="cd12215">
    <property type="entry name" value="ChiC_BD"/>
    <property type="match status" value="1"/>
</dbReference>
<dbReference type="GO" id="GO:0004553">
    <property type="term" value="F:hydrolase activity, hydrolyzing O-glycosyl compounds"/>
    <property type="evidence" value="ECO:0007669"/>
    <property type="project" value="InterPro"/>
</dbReference>
<dbReference type="Pfam" id="PF00704">
    <property type="entry name" value="Glyco_hydro_18"/>
    <property type="match status" value="1"/>
</dbReference>
<organism evidence="3 4">
    <name type="scientific">Basidiobolus meristosporus CBS 931.73</name>
    <dbReference type="NCBI Taxonomy" id="1314790"/>
    <lineage>
        <taxon>Eukaryota</taxon>
        <taxon>Fungi</taxon>
        <taxon>Fungi incertae sedis</taxon>
        <taxon>Zoopagomycota</taxon>
        <taxon>Entomophthoromycotina</taxon>
        <taxon>Basidiobolomycetes</taxon>
        <taxon>Basidiobolales</taxon>
        <taxon>Basidiobolaceae</taxon>
        <taxon>Basidiobolus</taxon>
    </lineage>
</organism>
<dbReference type="InterPro" id="IPR001223">
    <property type="entry name" value="Glyco_hydro18_cat"/>
</dbReference>
<dbReference type="SUPFAM" id="SSF54556">
    <property type="entry name" value="Chitinase insertion domain"/>
    <property type="match status" value="1"/>
</dbReference>
<feature type="region of interest" description="Disordered" evidence="1">
    <location>
        <begin position="1"/>
        <end position="25"/>
    </location>
</feature>
<feature type="compositionally biased region" description="Polar residues" evidence="1">
    <location>
        <begin position="12"/>
        <end position="25"/>
    </location>
</feature>
<reference evidence="3 4" key="1">
    <citation type="submission" date="2016-07" db="EMBL/GenBank/DDBJ databases">
        <title>Pervasive Adenine N6-methylation of Active Genes in Fungi.</title>
        <authorList>
            <consortium name="DOE Joint Genome Institute"/>
            <person name="Mondo S.J."/>
            <person name="Dannebaum R.O."/>
            <person name="Kuo R.C."/>
            <person name="Labutti K."/>
            <person name="Haridas S."/>
            <person name="Kuo A."/>
            <person name="Salamov A."/>
            <person name="Ahrendt S.R."/>
            <person name="Lipzen A."/>
            <person name="Sullivan W."/>
            <person name="Andreopoulos W.B."/>
            <person name="Clum A."/>
            <person name="Lindquist E."/>
            <person name="Daum C."/>
            <person name="Ramamoorthy G.K."/>
            <person name="Gryganskyi A."/>
            <person name="Culley D."/>
            <person name="Magnuson J.K."/>
            <person name="James T.Y."/>
            <person name="O'Malley M.A."/>
            <person name="Stajich J.E."/>
            <person name="Spatafora J.W."/>
            <person name="Visel A."/>
            <person name="Grigoriev I.V."/>
        </authorList>
    </citation>
    <scope>NUCLEOTIDE SEQUENCE [LARGE SCALE GENOMIC DNA]</scope>
    <source>
        <strain evidence="3 4">CBS 931.73</strain>
    </source>
</reference>
<proteinExistence type="predicted"/>
<dbReference type="SUPFAM" id="SSF51055">
    <property type="entry name" value="Carbohydrate binding domain"/>
    <property type="match status" value="1"/>
</dbReference>
<feature type="compositionally biased region" description="Low complexity" evidence="1">
    <location>
        <begin position="86"/>
        <end position="103"/>
    </location>
</feature>
<keyword evidence="4" id="KW-1185">Reference proteome</keyword>
<dbReference type="GO" id="GO:0005576">
    <property type="term" value="C:extracellular region"/>
    <property type="evidence" value="ECO:0007669"/>
    <property type="project" value="InterPro"/>
</dbReference>
<evidence type="ECO:0000259" key="2">
    <source>
        <dbReference type="Pfam" id="PF00704"/>
    </source>
</evidence>
<dbReference type="AlphaFoldDB" id="A0A1Y1YKC1"/>